<evidence type="ECO:0000313" key="9">
    <source>
        <dbReference type="Proteomes" id="UP000287651"/>
    </source>
</evidence>
<dbReference type="InterPro" id="IPR001356">
    <property type="entry name" value="HD"/>
</dbReference>
<dbReference type="GO" id="GO:0003677">
    <property type="term" value="F:DNA binding"/>
    <property type="evidence" value="ECO:0007669"/>
    <property type="project" value="UniProtKB-KW"/>
</dbReference>
<organism evidence="8 9">
    <name type="scientific">Ensete ventricosum</name>
    <name type="common">Abyssinian banana</name>
    <name type="synonym">Musa ensete</name>
    <dbReference type="NCBI Taxonomy" id="4639"/>
    <lineage>
        <taxon>Eukaryota</taxon>
        <taxon>Viridiplantae</taxon>
        <taxon>Streptophyta</taxon>
        <taxon>Embryophyta</taxon>
        <taxon>Tracheophyta</taxon>
        <taxon>Spermatophyta</taxon>
        <taxon>Magnoliopsida</taxon>
        <taxon>Liliopsida</taxon>
        <taxon>Zingiberales</taxon>
        <taxon>Musaceae</taxon>
        <taxon>Ensete</taxon>
    </lineage>
</organism>
<keyword evidence="6" id="KW-1133">Transmembrane helix</keyword>
<dbReference type="PANTHER" id="PTHR45654:SF1">
    <property type="entry name" value="HOMEOBOX-LEUCINE ZIPPER PROTEIN HDG11"/>
    <property type="match status" value="1"/>
</dbReference>
<dbReference type="SUPFAM" id="SSF55961">
    <property type="entry name" value="Bet v1-like"/>
    <property type="match status" value="1"/>
</dbReference>
<feature type="region of interest" description="Disordered" evidence="5">
    <location>
        <begin position="1"/>
        <end position="23"/>
    </location>
</feature>
<keyword evidence="3" id="KW-0175">Coiled coil</keyword>
<dbReference type="GO" id="GO:0005634">
    <property type="term" value="C:nucleus"/>
    <property type="evidence" value="ECO:0007669"/>
    <property type="project" value="UniProtKB-SubCell"/>
</dbReference>
<dbReference type="EMBL" id="AMZH03011173">
    <property type="protein sequence ID" value="RRT53374.1"/>
    <property type="molecule type" value="Genomic_DNA"/>
</dbReference>
<evidence type="ECO:0000256" key="6">
    <source>
        <dbReference type="SAM" id="Phobius"/>
    </source>
</evidence>
<evidence type="ECO:0000313" key="8">
    <source>
        <dbReference type="EMBL" id="RRT53374.1"/>
    </source>
</evidence>
<accession>A0A426YNQ6</accession>
<dbReference type="Pfam" id="PF01852">
    <property type="entry name" value="START"/>
    <property type="match status" value="1"/>
</dbReference>
<feature type="compositionally biased region" description="Basic residues" evidence="5">
    <location>
        <begin position="14"/>
        <end position="23"/>
    </location>
</feature>
<evidence type="ECO:0000259" key="7">
    <source>
        <dbReference type="PROSITE" id="PS50848"/>
    </source>
</evidence>
<dbReference type="InterPro" id="IPR002913">
    <property type="entry name" value="START_lipid-bd_dom"/>
</dbReference>
<name>A0A426YNQ6_ENSVE</name>
<dbReference type="Gene3D" id="1.10.10.60">
    <property type="entry name" value="Homeodomain-like"/>
    <property type="match status" value="1"/>
</dbReference>
<comment type="caution">
    <text evidence="8">The sequence shown here is derived from an EMBL/GenBank/DDBJ whole genome shotgun (WGS) entry which is preliminary data.</text>
</comment>
<dbReference type="GO" id="GO:0008289">
    <property type="term" value="F:lipid binding"/>
    <property type="evidence" value="ECO:0007669"/>
    <property type="project" value="InterPro"/>
</dbReference>
<evidence type="ECO:0000256" key="4">
    <source>
        <dbReference type="RuleBase" id="RU000682"/>
    </source>
</evidence>
<dbReference type="SUPFAM" id="SSF46689">
    <property type="entry name" value="Homeodomain-like"/>
    <property type="match status" value="1"/>
</dbReference>
<dbReference type="PANTHER" id="PTHR45654">
    <property type="entry name" value="HOMEOBOX-LEUCINE ZIPPER PROTEIN MERISTEM L1"/>
    <property type="match status" value="1"/>
</dbReference>
<keyword evidence="6" id="KW-0472">Membrane</keyword>
<sequence>MDSGDEQDVPNSQSRKKRYHRHTPRQIQELESYALFSSISFSLYVCVLSGHCVVLFYGLGVFVASLSDEVSVSLLLRLFKVCPHPDEKQRLQLSRDLGLEPRQINVIDAEKKLDFGASQTKKGPSLHRLIDSGAWQGQQERSDNCLLRAENDKIRCENIAMREALKNVICPSCGSPPPDDDSYFDEQKLRMDNTRLKEEVIPSSLSLWRFTGDDQFSLVQLSLFSHLDPSICLMQLLIVLDRVSSLASKYLGRPLTQLPPVQPVSISSLDLSAGGYGDTGISPSLDLDLLCRNSSSAFPFQFPSTVSEHEKPLMVEMATTAMEEVIRLVQTNEPLWVKSSDGRDILQLETYNRMFQRPGRQLKFPGTRIEASRDSALVIMGAMTLIDMFMDAMYEEIQVLSPVVPMREFYFLRSCQQIEPGMWVVADVSVDYPRDNQLALSSQSRRLASGYLMEEMSNGYTKVMEIWFLCLHSVHSLLVSLP</sequence>
<feature type="domain" description="START" evidence="7">
    <location>
        <begin position="307"/>
        <end position="482"/>
    </location>
</feature>
<dbReference type="CDD" id="cd00086">
    <property type="entry name" value="homeodomain"/>
    <property type="match status" value="1"/>
</dbReference>
<gene>
    <name evidence="8" type="ORF">B296_00049919</name>
</gene>
<feature type="transmembrane region" description="Helical" evidence="6">
    <location>
        <begin position="41"/>
        <end position="67"/>
    </location>
</feature>
<evidence type="ECO:0000256" key="1">
    <source>
        <dbReference type="ARBA" id="ARBA00004123"/>
    </source>
</evidence>
<dbReference type="Proteomes" id="UP000287651">
    <property type="component" value="Unassembled WGS sequence"/>
</dbReference>
<dbReference type="AlphaFoldDB" id="A0A426YNQ6"/>
<reference evidence="8 9" key="1">
    <citation type="journal article" date="2014" name="Agronomy (Basel)">
        <title>A Draft Genome Sequence for Ensete ventricosum, the Drought-Tolerant Tree Against Hunger.</title>
        <authorList>
            <person name="Harrison J."/>
            <person name="Moore K.A."/>
            <person name="Paszkiewicz K."/>
            <person name="Jones T."/>
            <person name="Grant M."/>
            <person name="Ambacheew D."/>
            <person name="Muzemil S."/>
            <person name="Studholme D.J."/>
        </authorList>
    </citation>
    <scope>NUCLEOTIDE SEQUENCE [LARGE SCALE GENOMIC DNA]</scope>
</reference>
<dbReference type="Pfam" id="PF00046">
    <property type="entry name" value="Homeodomain"/>
    <property type="match status" value="1"/>
</dbReference>
<keyword evidence="4" id="KW-0371">Homeobox</keyword>
<dbReference type="InterPro" id="IPR042160">
    <property type="entry name" value="HD-Zip_IV"/>
</dbReference>
<keyword evidence="4" id="KW-0539">Nucleus</keyword>
<keyword evidence="6" id="KW-0812">Transmembrane</keyword>
<protein>
    <recommendedName>
        <fullName evidence="7">START domain-containing protein</fullName>
    </recommendedName>
</protein>
<proteinExistence type="inferred from homology"/>
<comment type="subcellular location">
    <subcellularLocation>
        <location evidence="1 4">Nucleus</location>
    </subcellularLocation>
</comment>
<evidence type="ECO:0000256" key="3">
    <source>
        <dbReference type="ARBA" id="ARBA00023054"/>
    </source>
</evidence>
<keyword evidence="4" id="KW-0238">DNA-binding</keyword>
<comment type="similarity">
    <text evidence="2">Belongs to the HD-ZIP homeobox family. Class IV subfamily.</text>
</comment>
<evidence type="ECO:0000256" key="5">
    <source>
        <dbReference type="SAM" id="MobiDB-lite"/>
    </source>
</evidence>
<evidence type="ECO:0000256" key="2">
    <source>
        <dbReference type="ARBA" id="ARBA00006789"/>
    </source>
</evidence>
<dbReference type="InterPro" id="IPR009057">
    <property type="entry name" value="Homeodomain-like_sf"/>
</dbReference>
<dbReference type="PROSITE" id="PS50848">
    <property type="entry name" value="START"/>
    <property type="match status" value="1"/>
</dbReference>